<keyword evidence="2" id="KW-1185">Reference proteome</keyword>
<reference evidence="1 2" key="1">
    <citation type="submission" date="2022-01" db="EMBL/GenBank/DDBJ databases">
        <title>A high-quality chromosome-level genome assembly of rohu carp, Labeo rohita.</title>
        <authorList>
            <person name="Arick M.A. II"/>
            <person name="Hsu C.-Y."/>
            <person name="Magbanua Z."/>
            <person name="Pechanova O."/>
            <person name="Grover C."/>
            <person name="Miller E."/>
            <person name="Thrash A."/>
            <person name="Ezzel L."/>
            <person name="Alam S."/>
            <person name="Benzie J."/>
            <person name="Hamilton M."/>
            <person name="Karsi A."/>
            <person name="Lawrence M.L."/>
            <person name="Peterson D.G."/>
        </authorList>
    </citation>
    <scope>NUCLEOTIDE SEQUENCE [LARGE SCALE GENOMIC DNA]</scope>
    <source>
        <strain evidence="2">BAU-BD-2019</strain>
        <tissue evidence="1">Blood</tissue>
    </source>
</reference>
<gene>
    <name evidence="1" type="ORF">H4Q32_025533</name>
</gene>
<accession>A0ABQ8L8Q0</accession>
<comment type="caution">
    <text evidence="1">The sequence shown here is derived from an EMBL/GenBank/DDBJ whole genome shotgun (WGS) entry which is preliminary data.</text>
</comment>
<name>A0ABQ8L8Q0_LABRO</name>
<organism evidence="1 2">
    <name type="scientific">Labeo rohita</name>
    <name type="common">Indian major carp</name>
    <name type="synonym">Cyprinus rohita</name>
    <dbReference type="NCBI Taxonomy" id="84645"/>
    <lineage>
        <taxon>Eukaryota</taxon>
        <taxon>Metazoa</taxon>
        <taxon>Chordata</taxon>
        <taxon>Craniata</taxon>
        <taxon>Vertebrata</taxon>
        <taxon>Euteleostomi</taxon>
        <taxon>Actinopterygii</taxon>
        <taxon>Neopterygii</taxon>
        <taxon>Teleostei</taxon>
        <taxon>Ostariophysi</taxon>
        <taxon>Cypriniformes</taxon>
        <taxon>Cyprinidae</taxon>
        <taxon>Labeoninae</taxon>
        <taxon>Labeonini</taxon>
        <taxon>Labeo</taxon>
    </lineage>
</organism>
<evidence type="ECO:0000313" key="1">
    <source>
        <dbReference type="EMBL" id="KAI2647088.1"/>
    </source>
</evidence>
<proteinExistence type="predicted"/>
<evidence type="ECO:0000313" key="2">
    <source>
        <dbReference type="Proteomes" id="UP000830375"/>
    </source>
</evidence>
<sequence length="106" mass="12171">MAGTGRKLEEKAVFSNRNDHDYADTMEIAPGVPWEMEEAVDTVHRIGRKDGNRTRQVIMQFSKRIYRDQIWALSKESTVCKEVGCHFAEDLNKEDRRGEATALATR</sequence>
<protein>
    <submittedName>
        <fullName evidence="1">Deleted in malignant brain tumors 1 protein</fullName>
    </submittedName>
</protein>
<dbReference type="Proteomes" id="UP000830375">
    <property type="component" value="Unassembled WGS sequence"/>
</dbReference>
<dbReference type="EMBL" id="JACTAM010000609">
    <property type="protein sequence ID" value="KAI2647088.1"/>
    <property type="molecule type" value="Genomic_DNA"/>
</dbReference>